<evidence type="ECO:0000256" key="6">
    <source>
        <dbReference type="ARBA" id="ARBA00023027"/>
    </source>
</evidence>
<dbReference type="RefSeq" id="WP_344212462.1">
    <property type="nucleotide sequence ID" value="NZ_BAAAOS010000018.1"/>
</dbReference>
<evidence type="ECO:0000313" key="10">
    <source>
        <dbReference type="EMBL" id="GAA1567679.1"/>
    </source>
</evidence>
<dbReference type="InterPro" id="IPR016040">
    <property type="entry name" value="NAD(P)-bd_dom"/>
</dbReference>
<evidence type="ECO:0000256" key="2">
    <source>
        <dbReference type="ARBA" id="ARBA00001911"/>
    </source>
</evidence>
<dbReference type="InterPro" id="IPR036291">
    <property type="entry name" value="NAD(P)-bd_dom_sf"/>
</dbReference>
<feature type="domain" description="NAD(P)-binding" evidence="9">
    <location>
        <begin position="5"/>
        <end position="303"/>
    </location>
</feature>
<evidence type="ECO:0000256" key="3">
    <source>
        <dbReference type="ARBA" id="ARBA00008178"/>
    </source>
</evidence>
<evidence type="ECO:0000256" key="5">
    <source>
        <dbReference type="ARBA" id="ARBA00016977"/>
    </source>
</evidence>
<comment type="caution">
    <text evidence="10">The sequence shown here is derived from an EMBL/GenBank/DDBJ whole genome shotgun (WGS) entry which is preliminary data.</text>
</comment>
<keyword evidence="7 8" id="KW-0456">Lyase</keyword>
<organism evidence="10 11">
    <name type="scientific">Kribbella sancticallisti</name>
    <dbReference type="NCBI Taxonomy" id="460087"/>
    <lineage>
        <taxon>Bacteria</taxon>
        <taxon>Bacillati</taxon>
        <taxon>Actinomycetota</taxon>
        <taxon>Actinomycetes</taxon>
        <taxon>Propionibacteriales</taxon>
        <taxon>Kribbellaceae</taxon>
        <taxon>Kribbella</taxon>
    </lineage>
</organism>
<dbReference type="NCBIfam" id="TIGR01181">
    <property type="entry name" value="dTDP_gluc_dehyt"/>
    <property type="match status" value="1"/>
</dbReference>
<evidence type="ECO:0000256" key="4">
    <source>
        <dbReference type="ARBA" id="ARBA00011990"/>
    </source>
</evidence>
<evidence type="ECO:0000259" key="9">
    <source>
        <dbReference type="Pfam" id="PF16363"/>
    </source>
</evidence>
<dbReference type="EMBL" id="BAAAOS010000018">
    <property type="protein sequence ID" value="GAA1567679.1"/>
    <property type="molecule type" value="Genomic_DNA"/>
</dbReference>
<dbReference type="Gene3D" id="3.90.25.10">
    <property type="entry name" value="UDP-galactose 4-epimerase, domain 1"/>
    <property type="match status" value="1"/>
</dbReference>
<keyword evidence="11" id="KW-1185">Reference proteome</keyword>
<dbReference type="CDD" id="cd05246">
    <property type="entry name" value="dTDP_GD_SDR_e"/>
    <property type="match status" value="1"/>
</dbReference>
<accession>A0ABN2D3T3</accession>
<name>A0ABN2D3T3_9ACTN</name>
<dbReference type="EC" id="4.2.1.46" evidence="4 8"/>
<dbReference type="Gene3D" id="3.40.50.720">
    <property type="entry name" value="NAD(P)-binding Rossmann-like Domain"/>
    <property type="match status" value="1"/>
</dbReference>
<dbReference type="InterPro" id="IPR005888">
    <property type="entry name" value="dTDP_Gluc_deHydtase"/>
</dbReference>
<proteinExistence type="inferred from homology"/>
<evidence type="ECO:0000256" key="1">
    <source>
        <dbReference type="ARBA" id="ARBA00001539"/>
    </source>
</evidence>
<evidence type="ECO:0000313" key="11">
    <source>
        <dbReference type="Proteomes" id="UP001500393"/>
    </source>
</evidence>
<dbReference type="Proteomes" id="UP001500393">
    <property type="component" value="Unassembled WGS sequence"/>
</dbReference>
<evidence type="ECO:0000256" key="8">
    <source>
        <dbReference type="RuleBase" id="RU004473"/>
    </source>
</evidence>
<keyword evidence="6" id="KW-0520">NAD</keyword>
<comment type="similarity">
    <text evidence="3 8">Belongs to the NAD(P)-dependent epimerase/dehydratase family. dTDP-glucose dehydratase subfamily.</text>
</comment>
<protein>
    <recommendedName>
        <fullName evidence="5 8">dTDP-glucose 4,6-dehydratase</fullName>
        <ecNumber evidence="4 8">4.2.1.46</ecNumber>
    </recommendedName>
</protein>
<gene>
    <name evidence="10" type="primary">rfbB</name>
    <name evidence="10" type="ORF">GCM10009789_21390</name>
</gene>
<evidence type="ECO:0000256" key="7">
    <source>
        <dbReference type="ARBA" id="ARBA00023239"/>
    </source>
</evidence>
<dbReference type="PANTHER" id="PTHR43000">
    <property type="entry name" value="DTDP-D-GLUCOSE 4,6-DEHYDRATASE-RELATED"/>
    <property type="match status" value="1"/>
</dbReference>
<comment type="catalytic activity">
    <reaction evidence="1 8">
        <text>dTDP-alpha-D-glucose = dTDP-4-dehydro-6-deoxy-alpha-D-glucose + H2O</text>
        <dbReference type="Rhea" id="RHEA:17221"/>
        <dbReference type="ChEBI" id="CHEBI:15377"/>
        <dbReference type="ChEBI" id="CHEBI:57477"/>
        <dbReference type="ChEBI" id="CHEBI:57649"/>
        <dbReference type="EC" id="4.2.1.46"/>
    </reaction>
</comment>
<dbReference type="SUPFAM" id="SSF51735">
    <property type="entry name" value="NAD(P)-binding Rossmann-fold domains"/>
    <property type="match status" value="1"/>
</dbReference>
<reference evidence="10 11" key="1">
    <citation type="journal article" date="2019" name="Int. J. Syst. Evol. Microbiol.">
        <title>The Global Catalogue of Microorganisms (GCM) 10K type strain sequencing project: providing services to taxonomists for standard genome sequencing and annotation.</title>
        <authorList>
            <consortium name="The Broad Institute Genomics Platform"/>
            <consortium name="The Broad Institute Genome Sequencing Center for Infectious Disease"/>
            <person name="Wu L."/>
            <person name="Ma J."/>
        </authorList>
    </citation>
    <scope>NUCLEOTIDE SEQUENCE [LARGE SCALE GENOMIC DNA]</scope>
    <source>
        <strain evidence="10 11">JCM 14969</strain>
    </source>
</reference>
<comment type="cofactor">
    <cofactor evidence="2 8">
        <name>NAD(+)</name>
        <dbReference type="ChEBI" id="CHEBI:57540"/>
    </cofactor>
</comment>
<sequence length="331" mass="37281">MRRMLVTGGAGFIGSNFVHDTLRRDPDAEITVLDALTYAGNQRNLDPVSDRIAFVRGDICDAELVDGLVRDTDVVVHFAAESHVDNSLNDPSPFIRTNILGTFTLLEAVRRYDKRFHHISTDEVFGDLPLDSDEQFTESTAYDPSSPYSASKAGSDLLVRAWVRSYGVAATLSNCANNYGPYQHVEKLIPRQITNILLGDSPKLYGTGANIREWTHVQDHNDAVHRILANGRIGETYLIGSGEELSNKQIIEQILTLMNRPSTDYDQVPDRPGHDLRYSNNSTKLRTELGWIPKHDFTTGLRSTIDWYRSNPTWWKPQKSETEATYKLLGR</sequence>
<dbReference type="Pfam" id="PF16363">
    <property type="entry name" value="GDP_Man_Dehyd"/>
    <property type="match status" value="1"/>
</dbReference>